<reference evidence="1 2" key="1">
    <citation type="submission" date="2016-04" db="EMBL/GenBank/DDBJ databases">
        <title>A degradative enzymes factory behind the ericoid mycorrhizal symbiosis.</title>
        <authorList>
            <consortium name="DOE Joint Genome Institute"/>
            <person name="Martino E."/>
            <person name="Morin E."/>
            <person name="Grelet G."/>
            <person name="Kuo A."/>
            <person name="Kohler A."/>
            <person name="Daghino S."/>
            <person name="Barry K."/>
            <person name="Choi C."/>
            <person name="Cichocki N."/>
            <person name="Clum A."/>
            <person name="Copeland A."/>
            <person name="Hainaut M."/>
            <person name="Haridas S."/>
            <person name="Labutti K."/>
            <person name="Lindquist E."/>
            <person name="Lipzen A."/>
            <person name="Khouja H.-R."/>
            <person name="Murat C."/>
            <person name="Ohm R."/>
            <person name="Olson A."/>
            <person name="Spatafora J."/>
            <person name="Veneault-Fourrey C."/>
            <person name="Henrissat B."/>
            <person name="Grigoriev I."/>
            <person name="Martin F."/>
            <person name="Perotto S."/>
        </authorList>
    </citation>
    <scope>NUCLEOTIDE SEQUENCE [LARGE SCALE GENOMIC DNA]</scope>
    <source>
        <strain evidence="1 2">E</strain>
    </source>
</reference>
<sequence length="201" mass="23590">MGQVQFGRCSRKLPKKVLATPRGNFENSTNYHVSFEALYGICSPRDDIVKVIRTRYNYTARWISRCPLPTLGGYGKTREIALKHYKILQSYRVELVIDSAIGTLFFNSDYPRDSGEFNFDIEEDFLKSLRHQAIYETPFSIWNNATYEQIFWCLSCLMMGLERLMLRIEIFRYGDPLNPAEPRVRERWMGWEFGGGVPTWE</sequence>
<dbReference type="OrthoDB" id="3513892at2759"/>
<keyword evidence="2" id="KW-1185">Reference proteome</keyword>
<evidence type="ECO:0000313" key="2">
    <source>
        <dbReference type="Proteomes" id="UP000235371"/>
    </source>
</evidence>
<accession>A0A2J6STF5</accession>
<protein>
    <submittedName>
        <fullName evidence="1">Uncharacterized protein</fullName>
    </submittedName>
</protein>
<dbReference type="RefSeq" id="XP_024730933.1">
    <property type="nucleotide sequence ID" value="XM_024870483.1"/>
</dbReference>
<proteinExistence type="predicted"/>
<organism evidence="1 2">
    <name type="scientific">Hyaloscypha bicolor E</name>
    <dbReference type="NCBI Taxonomy" id="1095630"/>
    <lineage>
        <taxon>Eukaryota</taxon>
        <taxon>Fungi</taxon>
        <taxon>Dikarya</taxon>
        <taxon>Ascomycota</taxon>
        <taxon>Pezizomycotina</taxon>
        <taxon>Leotiomycetes</taxon>
        <taxon>Helotiales</taxon>
        <taxon>Hyaloscyphaceae</taxon>
        <taxon>Hyaloscypha</taxon>
        <taxon>Hyaloscypha bicolor</taxon>
    </lineage>
</organism>
<gene>
    <name evidence="1" type="ORF">K444DRAFT_134162</name>
</gene>
<dbReference type="AlphaFoldDB" id="A0A2J6STF5"/>
<evidence type="ECO:0000313" key="1">
    <source>
        <dbReference type="EMBL" id="PMD54029.1"/>
    </source>
</evidence>
<dbReference type="GeneID" id="36578565"/>
<dbReference type="EMBL" id="KZ613866">
    <property type="protein sequence ID" value="PMD54029.1"/>
    <property type="molecule type" value="Genomic_DNA"/>
</dbReference>
<dbReference type="InParanoid" id="A0A2J6STF5"/>
<dbReference type="Proteomes" id="UP000235371">
    <property type="component" value="Unassembled WGS sequence"/>
</dbReference>
<name>A0A2J6STF5_9HELO</name>